<evidence type="ECO:0000313" key="2">
    <source>
        <dbReference type="Proteomes" id="UP000293360"/>
    </source>
</evidence>
<protein>
    <recommendedName>
        <fullName evidence="3">O-methyltransferase domain-containing protein</fullName>
    </recommendedName>
</protein>
<reference evidence="1 2" key="1">
    <citation type="submission" date="2018-06" db="EMBL/GenBank/DDBJ databases">
        <title>Complete Genomes of Monosporascus.</title>
        <authorList>
            <person name="Robinson A.J."/>
            <person name="Natvig D.O."/>
        </authorList>
    </citation>
    <scope>NUCLEOTIDE SEQUENCE [LARGE SCALE GENOMIC DNA]</scope>
    <source>
        <strain evidence="1 2">CBS 110550</strain>
    </source>
</reference>
<keyword evidence="2" id="KW-1185">Reference proteome</keyword>
<name>A0A4Q4TG69_9PEZI</name>
<gene>
    <name evidence="1" type="ORF">DL764_003529</name>
</gene>
<proteinExistence type="predicted"/>
<dbReference type="Proteomes" id="UP000293360">
    <property type="component" value="Unassembled WGS sequence"/>
</dbReference>
<sequence>MCLGRPPVPDSVRLLFDGFLNWHRLVSWSLTGGNSSISRKGQQAFFNTMDPERELAQGATRCLPLFIDVGGVMSSQRIVFRQRHPALAGRAVLNITCKLRAGQNPSKLGTRAHYLRNVLHDWPDAKATKILTTIETGMTEESVILVNEAGPTTRGAQ</sequence>
<accession>A0A4Q4TG69</accession>
<dbReference type="AlphaFoldDB" id="A0A4Q4TG69"/>
<dbReference type="Gene3D" id="3.40.50.150">
    <property type="entry name" value="Vaccinia Virus protein VP39"/>
    <property type="match status" value="1"/>
</dbReference>
<dbReference type="OrthoDB" id="2410195at2759"/>
<organism evidence="1 2">
    <name type="scientific">Monosporascus ibericus</name>
    <dbReference type="NCBI Taxonomy" id="155417"/>
    <lineage>
        <taxon>Eukaryota</taxon>
        <taxon>Fungi</taxon>
        <taxon>Dikarya</taxon>
        <taxon>Ascomycota</taxon>
        <taxon>Pezizomycotina</taxon>
        <taxon>Sordariomycetes</taxon>
        <taxon>Xylariomycetidae</taxon>
        <taxon>Xylariales</taxon>
        <taxon>Xylariales incertae sedis</taxon>
        <taxon>Monosporascus</taxon>
    </lineage>
</organism>
<evidence type="ECO:0000313" key="1">
    <source>
        <dbReference type="EMBL" id="RYP05855.1"/>
    </source>
</evidence>
<evidence type="ECO:0008006" key="3">
    <source>
        <dbReference type="Google" id="ProtNLM"/>
    </source>
</evidence>
<dbReference type="EMBL" id="QJNU01000153">
    <property type="protein sequence ID" value="RYP05855.1"/>
    <property type="molecule type" value="Genomic_DNA"/>
</dbReference>
<dbReference type="InterPro" id="IPR029063">
    <property type="entry name" value="SAM-dependent_MTases_sf"/>
</dbReference>
<comment type="caution">
    <text evidence="1">The sequence shown here is derived from an EMBL/GenBank/DDBJ whole genome shotgun (WGS) entry which is preliminary data.</text>
</comment>